<proteinExistence type="predicted"/>
<dbReference type="KEGG" id="cza:CYCME_0863"/>
<keyword evidence="1" id="KW-1133">Transmembrane helix</keyword>
<dbReference type="EMBL" id="CP005996">
    <property type="protein sequence ID" value="AGS39199.1"/>
    <property type="molecule type" value="Genomic_DNA"/>
</dbReference>
<keyword evidence="3" id="KW-1185">Reference proteome</keyword>
<reference evidence="2 3" key="1">
    <citation type="submission" date="2013-05" db="EMBL/GenBank/DDBJ databases">
        <title>Between feast and famine: a lifestyle of most important marine PAH-degrading bacterium Cycloclasticus sp. 7ME.</title>
        <authorList>
            <person name="Yakimov M.M."/>
            <person name="Messina E."/>
            <person name="Genovese M."/>
            <person name="Denaro R."/>
            <person name="Crisafi F."/>
            <person name="Russo D."/>
            <person name="Cappello S."/>
            <person name="Santisi S."/>
            <person name="Smedile F."/>
            <person name="Golyshina O.V."/>
            <person name="Tran H."/>
            <person name="Pieper D.H."/>
            <person name="Golyshin P.N."/>
            <person name="Giuliano L."/>
        </authorList>
    </citation>
    <scope>NUCLEOTIDE SEQUENCE [LARGE SCALE GENOMIC DNA]</scope>
    <source>
        <strain evidence="2 3">78-ME</strain>
    </source>
</reference>
<keyword evidence="1" id="KW-0472">Membrane</keyword>
<organism evidence="2 3">
    <name type="scientific">Cycloclasticus zancles 78-ME</name>
    <dbReference type="NCBI Taxonomy" id="1198232"/>
    <lineage>
        <taxon>Bacteria</taxon>
        <taxon>Pseudomonadati</taxon>
        <taxon>Pseudomonadota</taxon>
        <taxon>Gammaproteobacteria</taxon>
        <taxon>Thiotrichales</taxon>
        <taxon>Piscirickettsiaceae</taxon>
        <taxon>Cycloclasticus</taxon>
    </lineage>
</organism>
<protein>
    <submittedName>
        <fullName evidence="2">Uncharacterized protein</fullName>
    </submittedName>
</protein>
<feature type="transmembrane region" description="Helical" evidence="1">
    <location>
        <begin position="44"/>
        <end position="61"/>
    </location>
</feature>
<dbReference type="eggNOG" id="ENOG5034BCN">
    <property type="taxonomic scope" value="Bacteria"/>
</dbReference>
<keyword evidence="1" id="KW-0812">Transmembrane</keyword>
<evidence type="ECO:0000313" key="3">
    <source>
        <dbReference type="Proteomes" id="UP000015380"/>
    </source>
</evidence>
<gene>
    <name evidence="2" type="ORF">CYCME_0863</name>
</gene>
<dbReference type="PATRIC" id="fig|1198232.3.peg.865"/>
<accession>S5T6Q6</accession>
<sequence length="200" mass="22421">MNKMLLLARWFLRSWPVLIPIFFVVLHCTALSYCPTSLEQINKAFAFGLQLAGGLLILYSIDSNIGIIHNSNIINVIKKWLADIPLFKKASTQTITLGGVSSKETFGNLRIYNTPKTTEEKISHLQTQIDWVKKDLEKQNMSLQQSVSKLQKASFKEINRIKSQLSSLEGAFKEMSVGSIKTQIMGVLFVVHGSISSYIA</sequence>
<dbReference type="Proteomes" id="UP000015380">
    <property type="component" value="Chromosome"/>
</dbReference>
<evidence type="ECO:0000313" key="2">
    <source>
        <dbReference type="EMBL" id="AGS39199.1"/>
    </source>
</evidence>
<reference evidence="3" key="2">
    <citation type="journal article" date="2016" name="Environ. Microbiol. Rep.">
        <title>Analysis of defence systems and a conjugative IncP-1 plasmid in the marine polyaromatic hydrocarbons-degrading bacterium Cycloclasticus sp. 78-ME.</title>
        <authorList>
            <person name="Yakimov M.M."/>
            <person name="Crisafi F."/>
            <person name="Messina E."/>
            <person name="Smedile F."/>
            <person name="Lopatina A."/>
            <person name="Denaro R."/>
            <person name="Pieper D.H."/>
            <person name="Golyshin P.N."/>
            <person name="Giuliano L."/>
        </authorList>
    </citation>
    <scope>NUCLEOTIDE SEQUENCE [LARGE SCALE GENOMIC DNA]</scope>
    <source>
        <strain evidence="3">78-ME</strain>
    </source>
</reference>
<dbReference type="HOGENOM" id="CLU_1364312_0_0_6"/>
<dbReference type="RefSeq" id="WP_020932222.1">
    <property type="nucleotide sequence ID" value="NC_021917.1"/>
</dbReference>
<dbReference type="AlphaFoldDB" id="S5T6Q6"/>
<evidence type="ECO:0000256" key="1">
    <source>
        <dbReference type="SAM" id="Phobius"/>
    </source>
</evidence>
<name>S5T6Q6_9GAMM</name>
<feature type="transmembrane region" description="Helical" evidence="1">
    <location>
        <begin position="12"/>
        <end position="32"/>
    </location>
</feature>